<dbReference type="InterPro" id="IPR009078">
    <property type="entry name" value="Ferritin-like_SF"/>
</dbReference>
<accession>A0A0R3N4D5</accession>
<evidence type="ECO:0000313" key="2">
    <source>
        <dbReference type="Proteomes" id="UP000052023"/>
    </source>
</evidence>
<dbReference type="EMBL" id="LLYA01000156">
    <property type="protein sequence ID" value="KRR24278.1"/>
    <property type="molecule type" value="Genomic_DNA"/>
</dbReference>
<reference evidence="1 2" key="1">
    <citation type="submission" date="2014-03" db="EMBL/GenBank/DDBJ databases">
        <title>Bradyrhizobium valentinum sp. nov., isolated from effective nodules of Lupinus mariae-josephae, a lupine endemic of basic-lime soils in Eastern Spain.</title>
        <authorList>
            <person name="Duran D."/>
            <person name="Rey L."/>
            <person name="Navarro A."/>
            <person name="Busquets A."/>
            <person name="Imperial J."/>
            <person name="Ruiz-Argueso T."/>
        </authorList>
    </citation>
    <scope>NUCLEOTIDE SEQUENCE [LARGE SCALE GENOMIC DNA]</scope>
    <source>
        <strain evidence="1 2">Ro19</strain>
    </source>
</reference>
<dbReference type="OrthoDB" id="9795056at2"/>
<dbReference type="Pfam" id="PF05974">
    <property type="entry name" value="DUF892"/>
    <property type="match status" value="1"/>
</dbReference>
<dbReference type="PANTHER" id="PTHR30565:SF9">
    <property type="entry name" value="PROTEIN YCIF"/>
    <property type="match status" value="1"/>
</dbReference>
<evidence type="ECO:0000313" key="1">
    <source>
        <dbReference type="EMBL" id="KRR24278.1"/>
    </source>
</evidence>
<dbReference type="SUPFAM" id="SSF47240">
    <property type="entry name" value="Ferritin-like"/>
    <property type="match status" value="1"/>
</dbReference>
<dbReference type="RefSeq" id="WP_057844405.1">
    <property type="nucleotide sequence ID" value="NZ_LLYA01000156.1"/>
</dbReference>
<name>A0A0R3N4D5_9BRAD</name>
<keyword evidence="2" id="KW-1185">Reference proteome</keyword>
<dbReference type="PANTHER" id="PTHR30565">
    <property type="entry name" value="PROTEIN YCIF"/>
    <property type="match status" value="1"/>
</dbReference>
<comment type="caution">
    <text evidence="1">The sequence shown here is derived from an EMBL/GenBank/DDBJ whole genome shotgun (WGS) entry which is preliminary data.</text>
</comment>
<dbReference type="Proteomes" id="UP000052023">
    <property type="component" value="Unassembled WGS sequence"/>
</dbReference>
<dbReference type="InterPro" id="IPR047114">
    <property type="entry name" value="YciF"/>
</dbReference>
<dbReference type="InterPro" id="IPR010287">
    <property type="entry name" value="DUF892_YciF-like"/>
</dbReference>
<protein>
    <submittedName>
        <fullName evidence="1">Uncharacterized protein</fullName>
    </submittedName>
</protein>
<gene>
    <name evidence="1" type="ORF">CQ13_26375</name>
</gene>
<proteinExistence type="predicted"/>
<organism evidence="1 2">
    <name type="scientific">Bradyrhizobium retamae</name>
    <dbReference type="NCBI Taxonomy" id="1300035"/>
    <lineage>
        <taxon>Bacteria</taxon>
        <taxon>Pseudomonadati</taxon>
        <taxon>Pseudomonadota</taxon>
        <taxon>Alphaproteobacteria</taxon>
        <taxon>Hyphomicrobiales</taxon>
        <taxon>Nitrobacteraceae</taxon>
        <taxon>Bradyrhizobium</taxon>
    </lineage>
</organism>
<dbReference type="AlphaFoldDB" id="A0A0R3N4D5"/>
<sequence length="164" mass="17928">MEIKNFKDMYIAELQELVSVEDQLAEALLRMAAAASHPALKEALVDHHAETVTQKHRLVAILRQHGADPTAHVDQAMEALIRETRKMLGMLEGDDLRDAGLIASAQKLEHYEIAAYGSAAALAGQLELRNDQATLHESLMEEKEIDALLTDIAKGEVNPDALAA</sequence>
<dbReference type="InterPro" id="IPR012347">
    <property type="entry name" value="Ferritin-like"/>
</dbReference>
<dbReference type="Gene3D" id="1.20.1260.10">
    <property type="match status" value="1"/>
</dbReference>